<comment type="caution">
    <text evidence="1">The sequence shown here is derived from an EMBL/GenBank/DDBJ whole genome shotgun (WGS) entry which is preliminary data.</text>
</comment>
<sequence length="144" mass="15391">MAYLQKMVPGASSETAPPWGLCATLGTASREEEGRRGKRDTNPNFSCSAANNSAAFTDVSRLAESFARAFALLSLSPFLFFSPPVSKKRGGERTTPAIASSFLGTSHSFDFSAYSFVTTPHPLPQTLLLSVSNLHFFASIFCAG</sequence>
<accession>A0ACB8FZP6</accession>
<evidence type="ECO:0000313" key="2">
    <source>
        <dbReference type="Proteomes" id="UP000827872"/>
    </source>
</evidence>
<dbReference type="EMBL" id="CM037626">
    <property type="protein sequence ID" value="KAH8012232.1"/>
    <property type="molecule type" value="Genomic_DNA"/>
</dbReference>
<proteinExistence type="predicted"/>
<evidence type="ECO:0000313" key="1">
    <source>
        <dbReference type="EMBL" id="KAH8012232.1"/>
    </source>
</evidence>
<protein>
    <submittedName>
        <fullName evidence="1">Uncharacterized protein</fullName>
    </submittedName>
</protein>
<gene>
    <name evidence="1" type="ORF">K3G42_015801</name>
</gene>
<keyword evidence="2" id="KW-1185">Reference proteome</keyword>
<dbReference type="Proteomes" id="UP000827872">
    <property type="component" value="Linkage Group LG13"/>
</dbReference>
<reference evidence="1" key="1">
    <citation type="submission" date="2021-08" db="EMBL/GenBank/DDBJ databases">
        <title>The first chromosome-level gecko genome reveals the dynamic sex chromosomes of Neotropical dwarf geckos (Sphaerodactylidae: Sphaerodactylus).</title>
        <authorList>
            <person name="Pinto B.J."/>
            <person name="Keating S.E."/>
            <person name="Gamble T."/>
        </authorList>
    </citation>
    <scope>NUCLEOTIDE SEQUENCE</scope>
    <source>
        <strain evidence="1">TG3544</strain>
    </source>
</reference>
<name>A0ACB8FZP6_9SAUR</name>
<organism evidence="1 2">
    <name type="scientific">Sphaerodactylus townsendi</name>
    <dbReference type="NCBI Taxonomy" id="933632"/>
    <lineage>
        <taxon>Eukaryota</taxon>
        <taxon>Metazoa</taxon>
        <taxon>Chordata</taxon>
        <taxon>Craniata</taxon>
        <taxon>Vertebrata</taxon>
        <taxon>Euteleostomi</taxon>
        <taxon>Lepidosauria</taxon>
        <taxon>Squamata</taxon>
        <taxon>Bifurcata</taxon>
        <taxon>Gekkota</taxon>
        <taxon>Sphaerodactylidae</taxon>
        <taxon>Sphaerodactylus</taxon>
    </lineage>
</organism>